<evidence type="ECO:0000256" key="2">
    <source>
        <dbReference type="SAM" id="SignalP"/>
    </source>
</evidence>
<protein>
    <recommendedName>
        <fullName evidence="5">Ribosomal protein</fullName>
    </recommendedName>
</protein>
<organism evidence="3 4">
    <name type="scientific">Parasponia andersonii</name>
    <name type="common">Sponia andersonii</name>
    <dbReference type="NCBI Taxonomy" id="3476"/>
    <lineage>
        <taxon>Eukaryota</taxon>
        <taxon>Viridiplantae</taxon>
        <taxon>Streptophyta</taxon>
        <taxon>Embryophyta</taxon>
        <taxon>Tracheophyta</taxon>
        <taxon>Spermatophyta</taxon>
        <taxon>Magnoliopsida</taxon>
        <taxon>eudicotyledons</taxon>
        <taxon>Gunneridae</taxon>
        <taxon>Pentapetalae</taxon>
        <taxon>rosids</taxon>
        <taxon>fabids</taxon>
        <taxon>Rosales</taxon>
        <taxon>Cannabaceae</taxon>
        <taxon>Parasponia</taxon>
    </lineage>
</organism>
<evidence type="ECO:0000256" key="1">
    <source>
        <dbReference type="SAM" id="MobiDB-lite"/>
    </source>
</evidence>
<keyword evidence="2" id="KW-0732">Signal</keyword>
<reference evidence="4" key="1">
    <citation type="submission" date="2016-06" db="EMBL/GenBank/DDBJ databases">
        <title>Parallel loss of symbiosis genes in relatives of nitrogen-fixing non-legume Parasponia.</title>
        <authorList>
            <person name="Van Velzen R."/>
            <person name="Holmer R."/>
            <person name="Bu F."/>
            <person name="Rutten L."/>
            <person name="Van Zeijl A."/>
            <person name="Liu W."/>
            <person name="Santuari L."/>
            <person name="Cao Q."/>
            <person name="Sharma T."/>
            <person name="Shen D."/>
            <person name="Roswanjaya Y."/>
            <person name="Wardhani T."/>
            <person name="Kalhor M.S."/>
            <person name="Jansen J."/>
            <person name="Van den Hoogen J."/>
            <person name="Gungor B."/>
            <person name="Hartog M."/>
            <person name="Hontelez J."/>
            <person name="Verver J."/>
            <person name="Yang W.-C."/>
            <person name="Schijlen E."/>
            <person name="Repin R."/>
            <person name="Schilthuizen M."/>
            <person name="Schranz E."/>
            <person name="Heidstra R."/>
            <person name="Miyata K."/>
            <person name="Fedorova E."/>
            <person name="Kohlen W."/>
            <person name="Bisseling T."/>
            <person name="Smit S."/>
            <person name="Geurts R."/>
        </authorList>
    </citation>
    <scope>NUCLEOTIDE SEQUENCE [LARGE SCALE GENOMIC DNA]</scope>
    <source>
        <strain evidence="4">cv. WU1-14</strain>
    </source>
</reference>
<keyword evidence="4" id="KW-1185">Reference proteome</keyword>
<evidence type="ECO:0000313" key="4">
    <source>
        <dbReference type="Proteomes" id="UP000237105"/>
    </source>
</evidence>
<feature type="signal peptide" evidence="2">
    <location>
        <begin position="1"/>
        <end position="18"/>
    </location>
</feature>
<dbReference type="AlphaFoldDB" id="A0A2P5B1Q2"/>
<feature type="chain" id="PRO_5015203201" description="Ribosomal protein" evidence="2">
    <location>
        <begin position="19"/>
        <end position="101"/>
    </location>
</feature>
<accession>A0A2P5B1Q2</accession>
<feature type="non-terminal residue" evidence="3">
    <location>
        <position position="1"/>
    </location>
</feature>
<name>A0A2P5B1Q2_PARAD</name>
<sequence length="101" mass="11220">FCIFFSLSLSLITNYTLSSPSSFSSLTTSSPTSKRLSSSSLYTRWRKPSPISSFTVPDLKPKRIKTPLGLHALTGTCLRPQAKRHASTIQKLLHLPVLTRE</sequence>
<proteinExistence type="predicted"/>
<comment type="caution">
    <text evidence="3">The sequence shown here is derived from an EMBL/GenBank/DDBJ whole genome shotgun (WGS) entry which is preliminary data.</text>
</comment>
<dbReference type="Proteomes" id="UP000237105">
    <property type="component" value="Unassembled WGS sequence"/>
</dbReference>
<evidence type="ECO:0000313" key="3">
    <source>
        <dbReference type="EMBL" id="PON42722.1"/>
    </source>
</evidence>
<dbReference type="EMBL" id="JXTB01000385">
    <property type="protein sequence ID" value="PON42722.1"/>
    <property type="molecule type" value="Genomic_DNA"/>
</dbReference>
<evidence type="ECO:0008006" key="5">
    <source>
        <dbReference type="Google" id="ProtNLM"/>
    </source>
</evidence>
<gene>
    <name evidence="3" type="ORF">PanWU01x14_279560</name>
</gene>
<feature type="region of interest" description="Disordered" evidence="1">
    <location>
        <begin position="19"/>
        <end position="38"/>
    </location>
</feature>